<dbReference type="Gene3D" id="3.40.640.10">
    <property type="entry name" value="Type I PLP-dependent aspartate aminotransferase-like (Major domain)"/>
    <property type="match status" value="1"/>
</dbReference>
<feature type="region of interest" description="Disordered" evidence="1">
    <location>
        <begin position="1"/>
        <end position="20"/>
    </location>
</feature>
<organism evidence="2">
    <name type="scientific">marine metagenome</name>
    <dbReference type="NCBI Taxonomy" id="408172"/>
    <lineage>
        <taxon>unclassified sequences</taxon>
        <taxon>metagenomes</taxon>
        <taxon>ecological metagenomes</taxon>
    </lineage>
</organism>
<name>A0A382GXW8_9ZZZZ</name>
<dbReference type="InterPro" id="IPR015421">
    <property type="entry name" value="PyrdxlP-dep_Trfase_major"/>
</dbReference>
<gene>
    <name evidence="2" type="ORF">METZ01_LOCUS232556</name>
</gene>
<reference evidence="2" key="1">
    <citation type="submission" date="2018-05" db="EMBL/GenBank/DDBJ databases">
        <authorList>
            <person name="Lanie J.A."/>
            <person name="Ng W.-L."/>
            <person name="Kazmierczak K.M."/>
            <person name="Andrzejewski T.M."/>
            <person name="Davidsen T.M."/>
            <person name="Wayne K.J."/>
            <person name="Tettelin H."/>
            <person name="Glass J.I."/>
            <person name="Rusch D."/>
            <person name="Podicherti R."/>
            <person name="Tsui H.-C.T."/>
            <person name="Winkler M.E."/>
        </authorList>
    </citation>
    <scope>NUCLEOTIDE SEQUENCE</scope>
</reference>
<feature type="compositionally biased region" description="Polar residues" evidence="1">
    <location>
        <begin position="10"/>
        <end position="20"/>
    </location>
</feature>
<sequence length="76" mass="8315">MKPSVYPANPNFSSGPCTKRPNWSPNVLVDALVGRSHRSALAKQRIQEVLDRSRALLNIPNDYHVAITPASDTGAF</sequence>
<dbReference type="EMBL" id="UINC01057970">
    <property type="protein sequence ID" value="SVB79702.1"/>
    <property type="molecule type" value="Genomic_DNA"/>
</dbReference>
<dbReference type="InterPro" id="IPR015424">
    <property type="entry name" value="PyrdxlP-dep_Trfase"/>
</dbReference>
<evidence type="ECO:0000313" key="2">
    <source>
        <dbReference type="EMBL" id="SVB79702.1"/>
    </source>
</evidence>
<proteinExistence type="predicted"/>
<protein>
    <recommendedName>
        <fullName evidence="3">Phosphoserine aminotransferase</fullName>
    </recommendedName>
</protein>
<dbReference type="SUPFAM" id="SSF53383">
    <property type="entry name" value="PLP-dependent transferases"/>
    <property type="match status" value="1"/>
</dbReference>
<evidence type="ECO:0000256" key="1">
    <source>
        <dbReference type="SAM" id="MobiDB-lite"/>
    </source>
</evidence>
<feature type="non-terminal residue" evidence="2">
    <location>
        <position position="76"/>
    </location>
</feature>
<accession>A0A382GXW8</accession>
<evidence type="ECO:0008006" key="3">
    <source>
        <dbReference type="Google" id="ProtNLM"/>
    </source>
</evidence>
<dbReference type="AlphaFoldDB" id="A0A382GXW8"/>